<dbReference type="InParanoid" id="Q0U553"/>
<reference evidence="3" key="1">
    <citation type="journal article" date="2007" name="Plant Cell">
        <title>Dothideomycete-plant interactions illuminated by genome sequencing and EST analysis of the wheat pathogen Stagonospora nodorum.</title>
        <authorList>
            <person name="Hane J.K."/>
            <person name="Lowe R.G."/>
            <person name="Solomon P.S."/>
            <person name="Tan K.C."/>
            <person name="Schoch C.L."/>
            <person name="Spatafora J.W."/>
            <person name="Crous P.W."/>
            <person name="Kodira C."/>
            <person name="Birren B.W."/>
            <person name="Galagan J.E."/>
            <person name="Torriani S.F."/>
            <person name="McDonald B.A."/>
            <person name="Oliver R.P."/>
        </authorList>
    </citation>
    <scope>NUCLEOTIDE SEQUENCE [LARGE SCALE GENOMIC DNA]</scope>
    <source>
        <strain evidence="3">SN15 / ATCC MYA-4574 / FGSC 10173</strain>
    </source>
</reference>
<dbReference type="AlphaFoldDB" id="Q0U553"/>
<protein>
    <submittedName>
        <fullName evidence="2">Uncharacterized protein</fullName>
    </submittedName>
</protein>
<dbReference type="EMBL" id="CH445349">
    <property type="protein sequence ID" value="EAT79438.1"/>
    <property type="molecule type" value="Genomic_DNA"/>
</dbReference>
<name>Q0U553_PHANO</name>
<gene>
    <name evidence="2" type="ORF">SNOG_13111</name>
</gene>
<evidence type="ECO:0000313" key="3">
    <source>
        <dbReference type="Proteomes" id="UP000001055"/>
    </source>
</evidence>
<accession>Q0U553</accession>
<evidence type="ECO:0000256" key="1">
    <source>
        <dbReference type="SAM" id="MobiDB-lite"/>
    </source>
</evidence>
<proteinExistence type="predicted"/>
<dbReference type="Proteomes" id="UP000001055">
    <property type="component" value="Unassembled WGS sequence"/>
</dbReference>
<dbReference type="KEGG" id="pno:SNOG_13111"/>
<dbReference type="GeneID" id="5980241"/>
<evidence type="ECO:0000313" key="2">
    <source>
        <dbReference type="EMBL" id="EAT79438.1"/>
    </source>
</evidence>
<feature type="region of interest" description="Disordered" evidence="1">
    <location>
        <begin position="118"/>
        <end position="145"/>
    </location>
</feature>
<organism evidence="2 3">
    <name type="scientific">Phaeosphaeria nodorum (strain SN15 / ATCC MYA-4574 / FGSC 10173)</name>
    <name type="common">Glume blotch fungus</name>
    <name type="synonym">Parastagonospora nodorum</name>
    <dbReference type="NCBI Taxonomy" id="321614"/>
    <lineage>
        <taxon>Eukaryota</taxon>
        <taxon>Fungi</taxon>
        <taxon>Dikarya</taxon>
        <taxon>Ascomycota</taxon>
        <taxon>Pezizomycotina</taxon>
        <taxon>Dothideomycetes</taxon>
        <taxon>Pleosporomycetidae</taxon>
        <taxon>Pleosporales</taxon>
        <taxon>Pleosporineae</taxon>
        <taxon>Phaeosphaeriaceae</taxon>
        <taxon>Parastagonospora</taxon>
    </lineage>
</organism>
<dbReference type="RefSeq" id="XP_001803326.1">
    <property type="nucleotide sequence ID" value="XM_001803274.1"/>
</dbReference>
<sequence length="182" mass="20037">MPRAVTSWAEFGGYGPRSSLGPVSNAVDARALRHREQQQGHAELEGGDLVRLSLRAIDQHLSDVQRGERIWVPPCVRRGDRCRDSSAADALQPYDSARGLNTTETNIAPRTCPSTICNGSAGTRRRLHSPPQGNPGGTASPLRHGEQRWFRDALSGTRSATPRPLSVWRLMRWHLSACIKVI</sequence>